<protein>
    <submittedName>
        <fullName evidence="2">Class I glutamine amidotransferase domain containing protein</fullName>
    </submittedName>
</protein>
<dbReference type="SUPFAM" id="SSF52317">
    <property type="entry name" value="Class I glutamine amidotransferase-like"/>
    <property type="match status" value="1"/>
</dbReference>
<keyword evidence="2" id="KW-0808">Transferase</keyword>
<feature type="domain" description="Glutamine amidotransferase" evidence="1">
    <location>
        <begin position="86"/>
        <end position="216"/>
    </location>
</feature>
<dbReference type="GeneID" id="14920003"/>
<name>L8H1W5_ACACF</name>
<dbReference type="Gene3D" id="3.40.50.880">
    <property type="match status" value="1"/>
</dbReference>
<dbReference type="KEGG" id="acan:ACA1_264000"/>
<dbReference type="VEuPathDB" id="AmoebaDB:ACA1_264000"/>
<reference evidence="2 3" key="1">
    <citation type="journal article" date="2013" name="Genome Biol.">
        <title>Genome of Acanthamoeba castellanii highlights extensive lateral gene transfer and early evolution of tyrosine kinase signaling.</title>
        <authorList>
            <person name="Clarke M."/>
            <person name="Lohan A.J."/>
            <person name="Liu B."/>
            <person name="Lagkouvardos I."/>
            <person name="Roy S."/>
            <person name="Zafar N."/>
            <person name="Bertelli C."/>
            <person name="Schilde C."/>
            <person name="Kianianmomeni A."/>
            <person name="Burglin T.R."/>
            <person name="Frech C."/>
            <person name="Turcotte B."/>
            <person name="Kopec K.O."/>
            <person name="Synnott J.M."/>
            <person name="Choo C."/>
            <person name="Paponov I."/>
            <person name="Finkler A."/>
            <person name="Soon Heng Tan C."/>
            <person name="Hutchins A.P."/>
            <person name="Weinmeier T."/>
            <person name="Rattei T."/>
            <person name="Chu J.S."/>
            <person name="Gimenez G."/>
            <person name="Irimia M."/>
            <person name="Rigden D.J."/>
            <person name="Fitzpatrick D.A."/>
            <person name="Lorenzo-Morales J."/>
            <person name="Bateman A."/>
            <person name="Chiu C.H."/>
            <person name="Tang P."/>
            <person name="Hegemann P."/>
            <person name="Fromm H."/>
            <person name="Raoult D."/>
            <person name="Greub G."/>
            <person name="Miranda-Saavedra D."/>
            <person name="Chen N."/>
            <person name="Nash P."/>
            <person name="Ginger M.L."/>
            <person name="Horn M."/>
            <person name="Schaap P."/>
            <person name="Caler L."/>
            <person name="Loftus B."/>
        </authorList>
    </citation>
    <scope>NUCLEOTIDE SEQUENCE [LARGE SCALE GENOMIC DNA]</scope>
    <source>
        <strain evidence="2 3">Neff</strain>
    </source>
</reference>
<dbReference type="CDD" id="cd01741">
    <property type="entry name" value="GATase1_1"/>
    <property type="match status" value="1"/>
</dbReference>
<dbReference type="InterPro" id="IPR044992">
    <property type="entry name" value="ChyE-like"/>
</dbReference>
<keyword evidence="3" id="KW-1185">Reference proteome</keyword>
<dbReference type="PANTHER" id="PTHR42695:SF5">
    <property type="entry name" value="GLUTAMINE AMIDOTRANSFERASE YLR126C-RELATED"/>
    <property type="match status" value="1"/>
</dbReference>
<dbReference type="GO" id="GO:0005829">
    <property type="term" value="C:cytosol"/>
    <property type="evidence" value="ECO:0007669"/>
    <property type="project" value="TreeGrafter"/>
</dbReference>
<dbReference type="PANTHER" id="PTHR42695">
    <property type="entry name" value="GLUTAMINE AMIDOTRANSFERASE YLR126C-RELATED"/>
    <property type="match status" value="1"/>
</dbReference>
<dbReference type="OrthoDB" id="92161at2759"/>
<dbReference type="RefSeq" id="XP_004341315.1">
    <property type="nucleotide sequence ID" value="XM_004341267.1"/>
</dbReference>
<proteinExistence type="predicted"/>
<accession>L8H1W5</accession>
<dbReference type="STRING" id="1257118.L8H1W5"/>
<organism evidence="2 3">
    <name type="scientific">Acanthamoeba castellanii (strain ATCC 30010 / Neff)</name>
    <dbReference type="NCBI Taxonomy" id="1257118"/>
    <lineage>
        <taxon>Eukaryota</taxon>
        <taxon>Amoebozoa</taxon>
        <taxon>Discosea</taxon>
        <taxon>Longamoebia</taxon>
        <taxon>Centramoebida</taxon>
        <taxon>Acanthamoebidae</taxon>
        <taxon>Acanthamoeba</taxon>
    </lineage>
</organism>
<dbReference type="OMA" id="PWIQTLK"/>
<evidence type="ECO:0000259" key="1">
    <source>
        <dbReference type="Pfam" id="PF00117"/>
    </source>
</evidence>
<dbReference type="GO" id="GO:0016740">
    <property type="term" value="F:transferase activity"/>
    <property type="evidence" value="ECO:0007669"/>
    <property type="project" value="UniProtKB-KW"/>
</dbReference>
<dbReference type="AlphaFoldDB" id="L8H1W5"/>
<gene>
    <name evidence="2" type="ORF">ACA1_264000</name>
</gene>
<dbReference type="Proteomes" id="UP000011083">
    <property type="component" value="Unassembled WGS sequence"/>
</dbReference>
<evidence type="ECO:0000313" key="3">
    <source>
        <dbReference type="Proteomes" id="UP000011083"/>
    </source>
</evidence>
<keyword evidence="2" id="KW-0315">Glutamine amidotransferase</keyword>
<dbReference type="Pfam" id="PF00117">
    <property type="entry name" value="GATase"/>
    <property type="match status" value="1"/>
</dbReference>
<dbReference type="EMBL" id="KB007933">
    <property type="protein sequence ID" value="ELR19230.1"/>
    <property type="molecule type" value="Genomic_DNA"/>
</dbReference>
<evidence type="ECO:0000313" key="2">
    <source>
        <dbReference type="EMBL" id="ELR19230.1"/>
    </source>
</evidence>
<dbReference type="InterPro" id="IPR017926">
    <property type="entry name" value="GATASE"/>
</dbReference>
<sequence length="277" mass="30872">MAVVQQRFGILWCEDSAKWTGQWSLYVNALGEHDSEVWEVFHVCEGQLPSLDAIHDYTGFLISGSHWASYDEEPWIKQLHQWIRGYRECTMELAQGPQMVGICFGHQAISDALGGRVALNSRFVIGTERVRPNERFAEKPYVRMAMAELGLVELPDLVHVLQSHGDAVHALPPGAELLASSPDTEVEMFTIGDRIMGIQGHPEFAPELLKEKILDEMVANGSITPEAAAEVERVMREQPLHHTFLRKVLQGFIKGKSLPAASTPLQPASHPIPIPIE</sequence>
<dbReference type="InterPro" id="IPR029062">
    <property type="entry name" value="Class_I_gatase-like"/>
</dbReference>
<dbReference type="PROSITE" id="PS51273">
    <property type="entry name" value="GATASE_TYPE_1"/>
    <property type="match status" value="1"/>
</dbReference>